<protein>
    <recommendedName>
        <fullName evidence="1">Helitron helicase-like domain-containing protein</fullName>
    </recommendedName>
</protein>
<accession>A0A8J2LMR0</accession>
<dbReference type="EMBL" id="CAJVCH010538444">
    <property type="protein sequence ID" value="CAG7826054.1"/>
    <property type="molecule type" value="Genomic_DNA"/>
</dbReference>
<keyword evidence="3" id="KW-1185">Reference proteome</keyword>
<evidence type="ECO:0000313" key="3">
    <source>
        <dbReference type="Proteomes" id="UP000708208"/>
    </source>
</evidence>
<evidence type="ECO:0000259" key="1">
    <source>
        <dbReference type="Pfam" id="PF14214"/>
    </source>
</evidence>
<sequence>MLSPNIVFDTIVTGHVGTLSYILDDVIVFARDRHNEFDMSHVIAELPTNCKVTQLMFPNRVLSVPVIRPDLLKALSQETLTYMYYNDGDEQHVLRRRPNIVRHPDIWRGQFVVNNEPLAIDDDDDDDAVDNSIISPGSTVTLPKVSLPVRIFVHRIHERLDMEGADIVRCFPTVFRSLAEMPAGTLKRFELMSGVKNRSAATNLHFLFLAYKMTLTEEIDDALEKLKRKGPATSKRVALRDYDRTFPRTQVYINTHLAIRNGPLYWSRYRGKVHMMDKEFGQPHVNMTFSLNWRNLEECARQIYDQLKDHRYFSFFGRSFQQLDWVHKSALLSSDPVLMAKYFETRCKARMRLMKTRRTPWGRNNEIVHFVTRTEQIRRGNPHVHMLAWIKSIPRQKANHHHPDNNQRQHRRQMVRPFAQNNNIIDVNIIPPTASPAHDDATPPPPPSPPVAVVGENTQPPENIDHFRQVLSRMKSWLAEHHRTRVGATTTFDAFLALFGVSEDEYENVILRLSVVDFGRVLPARLVVNAMVNDYNQVLTDAWKGHMDM</sequence>
<dbReference type="AlphaFoldDB" id="A0A8J2LMR0"/>
<proteinExistence type="predicted"/>
<gene>
    <name evidence="2" type="ORF">AFUS01_LOCUS36125</name>
</gene>
<dbReference type="Proteomes" id="UP000708208">
    <property type="component" value="Unassembled WGS sequence"/>
</dbReference>
<feature type="domain" description="Helitron helicase-like" evidence="1">
    <location>
        <begin position="258"/>
        <end position="387"/>
    </location>
</feature>
<dbReference type="Pfam" id="PF14214">
    <property type="entry name" value="Helitron_like_N"/>
    <property type="match status" value="1"/>
</dbReference>
<feature type="non-terminal residue" evidence="2">
    <location>
        <position position="1"/>
    </location>
</feature>
<comment type="caution">
    <text evidence="2">The sequence shown here is derived from an EMBL/GenBank/DDBJ whole genome shotgun (WGS) entry which is preliminary data.</text>
</comment>
<organism evidence="2 3">
    <name type="scientific">Allacma fusca</name>
    <dbReference type="NCBI Taxonomy" id="39272"/>
    <lineage>
        <taxon>Eukaryota</taxon>
        <taxon>Metazoa</taxon>
        <taxon>Ecdysozoa</taxon>
        <taxon>Arthropoda</taxon>
        <taxon>Hexapoda</taxon>
        <taxon>Collembola</taxon>
        <taxon>Symphypleona</taxon>
        <taxon>Sminthuridae</taxon>
        <taxon>Allacma</taxon>
    </lineage>
</organism>
<dbReference type="InterPro" id="IPR025476">
    <property type="entry name" value="Helitron_helicase-like"/>
</dbReference>
<name>A0A8J2LMR0_9HEXA</name>
<evidence type="ECO:0000313" key="2">
    <source>
        <dbReference type="EMBL" id="CAG7826054.1"/>
    </source>
</evidence>
<reference evidence="2" key="1">
    <citation type="submission" date="2021-06" db="EMBL/GenBank/DDBJ databases">
        <authorList>
            <person name="Hodson N. C."/>
            <person name="Mongue J. A."/>
            <person name="Jaron S. K."/>
        </authorList>
    </citation>
    <scope>NUCLEOTIDE SEQUENCE</scope>
</reference>